<dbReference type="InterPro" id="IPR030374">
    <property type="entry name" value="PABS"/>
</dbReference>
<evidence type="ECO:0000256" key="2">
    <source>
        <dbReference type="ARBA" id="ARBA00022679"/>
    </source>
</evidence>
<comment type="caution">
    <text evidence="6">The sequence shown here is derived from an EMBL/GenBank/DDBJ whole genome shotgun (WGS) entry which is preliminary data.</text>
</comment>
<feature type="domain" description="PABS" evidence="5">
    <location>
        <begin position="1"/>
        <end position="223"/>
    </location>
</feature>
<keyword evidence="2 4" id="KW-0808">Transferase</keyword>
<feature type="active site" description="Proton acceptor" evidence="4">
    <location>
        <position position="140"/>
    </location>
</feature>
<dbReference type="InterPro" id="IPR029063">
    <property type="entry name" value="SAM-dependent_MTases_sf"/>
</dbReference>
<gene>
    <name evidence="6" type="ORF">C7443_102397</name>
</gene>
<evidence type="ECO:0000313" key="6">
    <source>
        <dbReference type="EMBL" id="PWV64744.1"/>
    </source>
</evidence>
<evidence type="ECO:0000256" key="3">
    <source>
        <dbReference type="ARBA" id="ARBA00023115"/>
    </source>
</evidence>
<dbReference type="AlphaFoldDB" id="A0A317MYX6"/>
<dbReference type="EMBL" id="QGTJ01000002">
    <property type="protein sequence ID" value="PWV64744.1"/>
    <property type="molecule type" value="Genomic_DNA"/>
</dbReference>
<keyword evidence="3 4" id="KW-0620">Polyamine biosynthesis</keyword>
<proteinExistence type="inferred from homology"/>
<protein>
    <submittedName>
        <fullName evidence="6">Spermidine synthase</fullName>
    </submittedName>
</protein>
<dbReference type="OrthoDB" id="9793120at2"/>
<dbReference type="GO" id="GO:0016740">
    <property type="term" value="F:transferase activity"/>
    <property type="evidence" value="ECO:0007669"/>
    <property type="project" value="UniProtKB-UniRule"/>
</dbReference>
<dbReference type="PANTHER" id="PTHR43317">
    <property type="entry name" value="THERMOSPERMINE SYNTHASE ACAULIS5"/>
    <property type="match status" value="1"/>
</dbReference>
<comment type="similarity">
    <text evidence="1">Belongs to the spermidine/spermine synthase family.</text>
</comment>
<dbReference type="GO" id="GO:0006596">
    <property type="term" value="P:polyamine biosynthetic process"/>
    <property type="evidence" value="ECO:0007669"/>
    <property type="project" value="UniProtKB-UniRule"/>
</dbReference>
<dbReference type="SUPFAM" id="SSF53335">
    <property type="entry name" value="S-adenosyl-L-methionine-dependent methyltransferases"/>
    <property type="match status" value="1"/>
</dbReference>
<organism evidence="6 7">
    <name type="scientific">Plasticicumulans acidivorans</name>
    <dbReference type="NCBI Taxonomy" id="886464"/>
    <lineage>
        <taxon>Bacteria</taxon>
        <taxon>Pseudomonadati</taxon>
        <taxon>Pseudomonadota</taxon>
        <taxon>Gammaproteobacteria</taxon>
        <taxon>Candidatus Competibacteraceae</taxon>
        <taxon>Plasticicumulans</taxon>
    </lineage>
</organism>
<name>A0A317MYX6_9GAMM</name>
<dbReference type="Pfam" id="PF01564">
    <property type="entry name" value="Spermine_synth"/>
    <property type="match status" value="1"/>
</dbReference>
<dbReference type="PANTHER" id="PTHR43317:SF11">
    <property type="entry name" value="POLYAMINE AMINOPROPYLTRANSFERASE 2"/>
    <property type="match status" value="1"/>
</dbReference>
<dbReference type="RefSeq" id="WP_110017374.1">
    <property type="nucleotide sequence ID" value="NZ_QGTJ01000002.1"/>
</dbReference>
<evidence type="ECO:0000259" key="5">
    <source>
        <dbReference type="PROSITE" id="PS51006"/>
    </source>
</evidence>
<reference evidence="6 7" key="1">
    <citation type="submission" date="2018-05" db="EMBL/GenBank/DDBJ databases">
        <title>Genomic Encyclopedia of Type Strains, Phase IV (KMG-IV): sequencing the most valuable type-strain genomes for metagenomic binning, comparative biology and taxonomic classification.</title>
        <authorList>
            <person name="Goeker M."/>
        </authorList>
    </citation>
    <scope>NUCLEOTIDE SEQUENCE [LARGE SCALE GENOMIC DNA]</scope>
    <source>
        <strain evidence="6 7">DSM 23606</strain>
    </source>
</reference>
<dbReference type="PROSITE" id="PS51006">
    <property type="entry name" value="PABS_2"/>
    <property type="match status" value="1"/>
</dbReference>
<sequence>MQYDNPDDVFRHPPDEQPFIYTGDGRLSLQFDAGTVQSRMDPSAPYRLELGYTRTIMGFLLFVPQPRRIGLVGLGGGSLVKYCHRYLPQARIEVAEINPAVIALRDTFHIPADGPRLQIVCADGAEFVALAEPFDVLLIDGFDLGGVPPQLCSQRFYDDCRAALGADGVLAVNFTGDDPRIDIYCERLRRSFDGRFKRIPAQASSNRIVFAGRPLHCPPQRLRASARALASLHEELALEQTVNELLTAQPD</sequence>
<evidence type="ECO:0000313" key="7">
    <source>
        <dbReference type="Proteomes" id="UP000246569"/>
    </source>
</evidence>
<dbReference type="Gene3D" id="3.40.50.150">
    <property type="entry name" value="Vaccinia Virus protein VP39"/>
    <property type="match status" value="1"/>
</dbReference>
<accession>A0A317MYX6</accession>
<dbReference type="Proteomes" id="UP000246569">
    <property type="component" value="Unassembled WGS sequence"/>
</dbReference>
<keyword evidence="7" id="KW-1185">Reference proteome</keyword>
<evidence type="ECO:0000256" key="4">
    <source>
        <dbReference type="PROSITE-ProRule" id="PRU00354"/>
    </source>
</evidence>
<evidence type="ECO:0000256" key="1">
    <source>
        <dbReference type="ARBA" id="ARBA00007867"/>
    </source>
</evidence>